<name>A0A6S7BPH2_9BURK</name>
<organism evidence="1 2">
    <name type="scientific">Pararobbsia alpina</name>
    <dbReference type="NCBI Taxonomy" id="621374"/>
    <lineage>
        <taxon>Bacteria</taxon>
        <taxon>Pseudomonadati</taxon>
        <taxon>Pseudomonadota</taxon>
        <taxon>Betaproteobacteria</taxon>
        <taxon>Burkholderiales</taxon>
        <taxon>Burkholderiaceae</taxon>
        <taxon>Pararobbsia</taxon>
    </lineage>
</organism>
<keyword evidence="2" id="KW-1185">Reference proteome</keyword>
<dbReference type="Proteomes" id="UP000494115">
    <property type="component" value="Unassembled WGS sequence"/>
</dbReference>
<proteinExistence type="predicted"/>
<dbReference type="AlphaFoldDB" id="A0A6S7BPH2"/>
<dbReference type="EMBL" id="CADIKM010000140">
    <property type="protein sequence ID" value="CAB3808604.1"/>
    <property type="molecule type" value="Genomic_DNA"/>
</dbReference>
<protein>
    <submittedName>
        <fullName evidence="1">Uncharacterized protein</fullName>
    </submittedName>
</protein>
<reference evidence="1 2" key="1">
    <citation type="submission" date="2020-04" db="EMBL/GenBank/DDBJ databases">
        <authorList>
            <person name="De Canck E."/>
        </authorList>
    </citation>
    <scope>NUCLEOTIDE SEQUENCE [LARGE SCALE GENOMIC DNA]</scope>
    <source>
        <strain evidence="1 2">LMG 28138</strain>
    </source>
</reference>
<gene>
    <name evidence="1" type="ORF">LMG28138_06055</name>
</gene>
<evidence type="ECO:0000313" key="2">
    <source>
        <dbReference type="Proteomes" id="UP000494115"/>
    </source>
</evidence>
<evidence type="ECO:0000313" key="1">
    <source>
        <dbReference type="EMBL" id="CAB3808604.1"/>
    </source>
</evidence>
<accession>A0A6S7BPH2</accession>
<sequence length="91" mass="10525">MWLCKYDALRVVLQDTMIEHRHRGALYVVKSCEDMLSVSSKRISERPRLTSNLMLIACLPVKRAVELSDPEKKTLQQLSRKYPHQGFQPVG</sequence>